<evidence type="ECO:0000313" key="5">
    <source>
        <dbReference type="EMBL" id="EGF79762.1"/>
    </source>
</evidence>
<organism evidence="5 6">
    <name type="scientific">Batrachochytrium dendrobatidis (strain JAM81 / FGSC 10211)</name>
    <name type="common">Frog chytrid fungus</name>
    <dbReference type="NCBI Taxonomy" id="684364"/>
    <lineage>
        <taxon>Eukaryota</taxon>
        <taxon>Fungi</taxon>
        <taxon>Fungi incertae sedis</taxon>
        <taxon>Chytridiomycota</taxon>
        <taxon>Chytridiomycota incertae sedis</taxon>
        <taxon>Chytridiomycetes</taxon>
        <taxon>Rhizophydiales</taxon>
        <taxon>Rhizophydiales incertae sedis</taxon>
        <taxon>Batrachochytrium</taxon>
    </lineage>
</organism>
<dbReference type="InterPro" id="IPR013921">
    <property type="entry name" value="Mediator_Med20"/>
</dbReference>
<protein>
    <recommendedName>
        <fullName evidence="4">Mediator of RNA polymerase II transcription subunit 20</fullName>
    </recommendedName>
    <alternativeName>
        <fullName evidence="4">Mediator complex subunit 20</fullName>
    </alternativeName>
</protein>
<dbReference type="Pfam" id="PF08612">
    <property type="entry name" value="Med20"/>
    <property type="match status" value="1"/>
</dbReference>
<dbReference type="EMBL" id="GL882885">
    <property type="protein sequence ID" value="EGF79762.1"/>
    <property type="molecule type" value="Genomic_DNA"/>
</dbReference>
<proteinExistence type="inferred from homology"/>
<dbReference type="InParanoid" id="F4P444"/>
<evidence type="ECO:0000256" key="3">
    <source>
        <dbReference type="ARBA" id="ARBA00023242"/>
    </source>
</evidence>
<accession>F4P444</accession>
<evidence type="ECO:0000313" key="6">
    <source>
        <dbReference type="Proteomes" id="UP000007241"/>
    </source>
</evidence>
<name>F4P444_BATDJ</name>
<dbReference type="GO" id="GO:0016592">
    <property type="term" value="C:mediator complex"/>
    <property type="evidence" value="ECO:0007669"/>
    <property type="project" value="InterPro"/>
</dbReference>
<dbReference type="Proteomes" id="UP000007241">
    <property type="component" value="Unassembled WGS sequence"/>
</dbReference>
<reference evidence="5 6" key="1">
    <citation type="submission" date="2009-12" db="EMBL/GenBank/DDBJ databases">
        <title>The draft genome of Batrachochytrium dendrobatidis.</title>
        <authorList>
            <consortium name="US DOE Joint Genome Institute (JGI-PGF)"/>
            <person name="Kuo A."/>
            <person name="Salamov A."/>
            <person name="Schmutz J."/>
            <person name="Lucas S."/>
            <person name="Pitluck S."/>
            <person name="Rosenblum E."/>
            <person name="Stajich J."/>
            <person name="Eisen M."/>
            <person name="Grigoriev I.V."/>
        </authorList>
    </citation>
    <scope>NUCLEOTIDE SEQUENCE [LARGE SCALE GENOMIC DNA]</scope>
    <source>
        <strain evidence="6">JAM81 / FGSC 10211</strain>
    </source>
</reference>
<dbReference type="GO" id="GO:0003712">
    <property type="term" value="F:transcription coregulator activity"/>
    <property type="evidence" value="ECO:0007669"/>
    <property type="project" value="InterPro"/>
</dbReference>
<comment type="function">
    <text evidence="4">Component of the Mediator complex, a coactivator involved in the regulated transcription of nearly all RNA polymerase II-dependent genes. Mediator functions as a bridge to convey information from gene-specific regulatory proteins to the basal RNA polymerase II transcription machinery. Mediator is recruited to promoters by direct interactions with regulatory proteins and serves as a scaffold for the assembly of a functional preinitiation complex with RNA polymerase II and the general transcription factors.</text>
</comment>
<keyword evidence="4" id="KW-0010">Activator</keyword>
<dbReference type="AlphaFoldDB" id="F4P444"/>
<keyword evidence="3 4" id="KW-0539">Nucleus</keyword>
<dbReference type="RefSeq" id="XP_006679474.1">
    <property type="nucleotide sequence ID" value="XM_006679411.1"/>
</dbReference>
<dbReference type="GO" id="GO:0006357">
    <property type="term" value="P:regulation of transcription by RNA polymerase II"/>
    <property type="evidence" value="ECO:0007669"/>
    <property type="project" value="InterPro"/>
</dbReference>
<dbReference type="HOGENOM" id="CLU_1102610_0_0_1"/>
<comment type="subcellular location">
    <subcellularLocation>
        <location evidence="1 4">Nucleus</location>
    </subcellularLocation>
</comment>
<keyword evidence="6" id="KW-1185">Reference proteome</keyword>
<evidence type="ECO:0000256" key="4">
    <source>
        <dbReference type="RuleBase" id="RU364152"/>
    </source>
</evidence>
<keyword evidence="4" id="KW-0805">Transcription regulation</keyword>
<sequence length="252" mass="28404">MKTSVGHNVMLHIPSTELDSTILTKLSLHFQKDMRFTPAGRWTVNSRLYIQSPQHQQLMQEQQQLFHAHHRNNNSDTETPKIPVQLQSRQLYVVVADHLPKLYSIVTFAEIDRMDQVVPVEGNKELGNIIAKLKNLWTSRQSAVIEGTEFVKMDTVIRFGLVNVGASTRGIVIYLQVAAKQDSNASETPPQPYSDVSFLLKEIYNCVASVKSNLISTIHTSSFSTNDNDALLSPALQEIRLIVQVLRLQSIL</sequence>
<dbReference type="GeneID" id="18238811"/>
<gene>
    <name evidence="4" type="primary">MED20</name>
    <name evidence="5" type="ORF">BATDEDRAFT_25536</name>
</gene>
<dbReference type="OrthoDB" id="2163197at2759"/>
<comment type="subunit">
    <text evidence="4">Component of the Mediator complex.</text>
</comment>
<evidence type="ECO:0000256" key="2">
    <source>
        <dbReference type="ARBA" id="ARBA00010743"/>
    </source>
</evidence>
<keyword evidence="4" id="KW-0804">Transcription</keyword>
<evidence type="ECO:0000256" key="1">
    <source>
        <dbReference type="ARBA" id="ARBA00004123"/>
    </source>
</evidence>
<comment type="similarity">
    <text evidence="2 4">Belongs to the Mediator complex subunit 20 family.</text>
</comment>